<dbReference type="GO" id="GO:0046677">
    <property type="term" value="P:response to antibiotic"/>
    <property type="evidence" value="ECO:0007669"/>
    <property type="project" value="InterPro"/>
</dbReference>
<proteinExistence type="predicted"/>
<dbReference type="SUPFAM" id="SSF48498">
    <property type="entry name" value="Tetracyclin repressor-like, C-terminal domain"/>
    <property type="match status" value="1"/>
</dbReference>
<dbReference type="GO" id="GO:0000976">
    <property type="term" value="F:transcription cis-regulatory region binding"/>
    <property type="evidence" value="ECO:0007669"/>
    <property type="project" value="TreeGrafter"/>
</dbReference>
<evidence type="ECO:0000259" key="6">
    <source>
        <dbReference type="PROSITE" id="PS50977"/>
    </source>
</evidence>
<dbReference type="InterPro" id="IPR004111">
    <property type="entry name" value="Repressor_TetR_C"/>
</dbReference>
<dbReference type="PRINTS" id="PR00400">
    <property type="entry name" value="TETREPRESSOR"/>
</dbReference>
<dbReference type="Gene3D" id="1.10.357.10">
    <property type="entry name" value="Tetracycline Repressor, domain 2"/>
    <property type="match status" value="1"/>
</dbReference>
<reference evidence="7" key="1">
    <citation type="submission" date="2023-06" db="EMBL/GenBank/DDBJ databases">
        <title>lsaBGC provides a comprehensive framework for evolutionary analysis of biosynthetic gene clusters within focal taxa.</title>
        <authorList>
            <person name="Salamzade R."/>
            <person name="Sandstrom S."/>
            <person name="Kalan L.R."/>
        </authorList>
    </citation>
    <scope>NUCLEOTIDE SEQUENCE</scope>
    <source>
        <strain evidence="7">P3-SID899</strain>
    </source>
</reference>
<dbReference type="InterPro" id="IPR009057">
    <property type="entry name" value="Homeodomain-like_sf"/>
</dbReference>
<dbReference type="Pfam" id="PF00440">
    <property type="entry name" value="TetR_N"/>
    <property type="match status" value="1"/>
</dbReference>
<dbReference type="SUPFAM" id="SSF46689">
    <property type="entry name" value="Homeodomain-like"/>
    <property type="match status" value="1"/>
</dbReference>
<feature type="DNA-binding region" description="H-T-H motif" evidence="5">
    <location>
        <begin position="44"/>
        <end position="63"/>
    </location>
</feature>
<dbReference type="PANTHER" id="PTHR30055">
    <property type="entry name" value="HTH-TYPE TRANSCRIPTIONAL REGULATOR RUTR"/>
    <property type="match status" value="1"/>
</dbReference>
<dbReference type="PRINTS" id="PR00455">
    <property type="entry name" value="HTHTETR"/>
</dbReference>
<dbReference type="PROSITE" id="PS50977">
    <property type="entry name" value="HTH_TETR_2"/>
    <property type="match status" value="1"/>
</dbReference>
<dbReference type="PANTHER" id="PTHR30055:SF151">
    <property type="entry name" value="TRANSCRIPTIONAL REGULATORY PROTEIN"/>
    <property type="match status" value="1"/>
</dbReference>
<dbReference type="Pfam" id="PF02909">
    <property type="entry name" value="TetR_C_1"/>
    <property type="match status" value="1"/>
</dbReference>
<dbReference type="GO" id="GO:0003700">
    <property type="term" value="F:DNA-binding transcription factor activity"/>
    <property type="evidence" value="ECO:0007669"/>
    <property type="project" value="TreeGrafter"/>
</dbReference>
<evidence type="ECO:0000256" key="2">
    <source>
        <dbReference type="ARBA" id="ARBA00023015"/>
    </source>
</evidence>
<evidence type="ECO:0000256" key="4">
    <source>
        <dbReference type="ARBA" id="ARBA00023163"/>
    </source>
</evidence>
<dbReference type="InterPro" id="IPR001647">
    <property type="entry name" value="HTH_TetR"/>
</dbReference>
<keyword evidence="4" id="KW-0804">Transcription</keyword>
<dbReference type="InterPro" id="IPR003012">
    <property type="entry name" value="Tet_transcr_reg_TetR"/>
</dbReference>
<dbReference type="GO" id="GO:0045892">
    <property type="term" value="P:negative regulation of DNA-templated transcription"/>
    <property type="evidence" value="ECO:0007669"/>
    <property type="project" value="InterPro"/>
</dbReference>
<name>A0AAP3ET37_MICLU</name>
<keyword evidence="1" id="KW-0678">Repressor</keyword>
<protein>
    <submittedName>
        <fullName evidence="7">TetR/AcrR family transcriptional regulator</fullName>
    </submittedName>
</protein>
<dbReference type="InterPro" id="IPR036271">
    <property type="entry name" value="Tet_transcr_reg_TetR-rel_C_sf"/>
</dbReference>
<dbReference type="InterPro" id="IPR050109">
    <property type="entry name" value="HTH-type_TetR-like_transc_reg"/>
</dbReference>
<keyword evidence="3 5" id="KW-0238">DNA-binding</keyword>
<accession>A0AAP3ET37</accession>
<dbReference type="AlphaFoldDB" id="A0AAP3ET37"/>
<sequence length="230" mass="24078">MDETPEPPRTRRRRGRPLSPALSRAAIADAALAVARTEGYEGLTMAAVGRRLGVAPSALYNHISGKHELLVLLQDAVMGEVSLVELEAAIRGEAPVDAALRAWARSYRDVFAAHPPLIPLIATLPIEGAPSTQRVYETVCAALARTGLAPGQVLARVIALESFIYGSAYDVDAPADIFEVAGAQERLPAFGAAAEAFRAGGGTRAAGARNPYADAPFEEGLDLLLAGLGD</sequence>
<feature type="domain" description="HTH tetR-type" evidence="6">
    <location>
        <begin position="21"/>
        <end position="81"/>
    </location>
</feature>
<dbReference type="EMBL" id="JALXKZ020000001">
    <property type="protein sequence ID" value="MCV7627743.1"/>
    <property type="molecule type" value="Genomic_DNA"/>
</dbReference>
<dbReference type="Proteomes" id="UP001205867">
    <property type="component" value="Unassembled WGS sequence"/>
</dbReference>
<comment type="caution">
    <text evidence="7">The sequence shown here is derived from an EMBL/GenBank/DDBJ whole genome shotgun (WGS) entry which is preliminary data.</text>
</comment>
<keyword evidence="2" id="KW-0805">Transcription regulation</keyword>
<organism evidence="7 8">
    <name type="scientific">Micrococcus luteus</name>
    <name type="common">Micrococcus lysodeikticus</name>
    <dbReference type="NCBI Taxonomy" id="1270"/>
    <lineage>
        <taxon>Bacteria</taxon>
        <taxon>Bacillati</taxon>
        <taxon>Actinomycetota</taxon>
        <taxon>Actinomycetes</taxon>
        <taxon>Micrococcales</taxon>
        <taxon>Micrococcaceae</taxon>
        <taxon>Micrococcus</taxon>
    </lineage>
</organism>
<evidence type="ECO:0000313" key="8">
    <source>
        <dbReference type="Proteomes" id="UP001205867"/>
    </source>
</evidence>
<evidence type="ECO:0000256" key="5">
    <source>
        <dbReference type="PROSITE-ProRule" id="PRU00335"/>
    </source>
</evidence>
<gene>
    <name evidence="7" type="ORF">M3A82_000040</name>
</gene>
<evidence type="ECO:0000256" key="3">
    <source>
        <dbReference type="ARBA" id="ARBA00023125"/>
    </source>
</evidence>
<evidence type="ECO:0000256" key="1">
    <source>
        <dbReference type="ARBA" id="ARBA00022491"/>
    </source>
</evidence>
<evidence type="ECO:0000313" key="7">
    <source>
        <dbReference type="EMBL" id="MCV7627743.1"/>
    </source>
</evidence>